<gene>
    <name evidence="1" type="primary">jg24916</name>
    <name evidence="1" type="ORF">PAEG_LOCUS813</name>
</gene>
<dbReference type="AlphaFoldDB" id="A0A8S4QFX0"/>
<accession>A0A8S4QFX0</accession>
<organism evidence="1 2">
    <name type="scientific">Pararge aegeria aegeria</name>
    <dbReference type="NCBI Taxonomy" id="348720"/>
    <lineage>
        <taxon>Eukaryota</taxon>
        <taxon>Metazoa</taxon>
        <taxon>Ecdysozoa</taxon>
        <taxon>Arthropoda</taxon>
        <taxon>Hexapoda</taxon>
        <taxon>Insecta</taxon>
        <taxon>Pterygota</taxon>
        <taxon>Neoptera</taxon>
        <taxon>Endopterygota</taxon>
        <taxon>Lepidoptera</taxon>
        <taxon>Glossata</taxon>
        <taxon>Ditrysia</taxon>
        <taxon>Papilionoidea</taxon>
        <taxon>Nymphalidae</taxon>
        <taxon>Satyrinae</taxon>
        <taxon>Satyrini</taxon>
        <taxon>Parargina</taxon>
        <taxon>Pararge</taxon>
    </lineage>
</organism>
<dbReference type="Proteomes" id="UP000838756">
    <property type="component" value="Unassembled WGS sequence"/>
</dbReference>
<sequence length="159" mass="16502">MEVAEVEFAVVGLVLLSGLFNAVAVAYDGPAIVVPEDGLGDRIGMLGDGPTSARSFAEIVDCRMQCLLDRPARSIQEEIHAASVKSAAPIGLLTAAGSSLPVLNNGTEMPAMASGRSSVRQVLPVPLPPSELQDGTHSLGVVFSSSCLSKQKKNVYLPT</sequence>
<keyword evidence="2" id="KW-1185">Reference proteome</keyword>
<name>A0A8S4QFX0_9NEOP</name>
<protein>
    <submittedName>
        <fullName evidence="1">Jg24916 protein</fullName>
    </submittedName>
</protein>
<reference evidence="1" key="1">
    <citation type="submission" date="2022-03" db="EMBL/GenBank/DDBJ databases">
        <authorList>
            <person name="Lindestad O."/>
        </authorList>
    </citation>
    <scope>NUCLEOTIDE SEQUENCE</scope>
</reference>
<evidence type="ECO:0000313" key="1">
    <source>
        <dbReference type="EMBL" id="CAH2208197.1"/>
    </source>
</evidence>
<comment type="caution">
    <text evidence="1">The sequence shown here is derived from an EMBL/GenBank/DDBJ whole genome shotgun (WGS) entry which is preliminary data.</text>
</comment>
<dbReference type="EMBL" id="CAKXAJ010002617">
    <property type="protein sequence ID" value="CAH2208197.1"/>
    <property type="molecule type" value="Genomic_DNA"/>
</dbReference>
<proteinExistence type="predicted"/>
<evidence type="ECO:0000313" key="2">
    <source>
        <dbReference type="Proteomes" id="UP000838756"/>
    </source>
</evidence>